<evidence type="ECO:0000256" key="1">
    <source>
        <dbReference type="SAM" id="Phobius"/>
    </source>
</evidence>
<feature type="transmembrane region" description="Helical" evidence="1">
    <location>
        <begin position="154"/>
        <end position="171"/>
    </location>
</feature>
<dbReference type="AlphaFoldDB" id="A0A437QD45"/>
<evidence type="ECO:0000256" key="2">
    <source>
        <dbReference type="SAM" id="SignalP"/>
    </source>
</evidence>
<keyword evidence="2" id="KW-0732">Signal</keyword>
<gene>
    <name evidence="3" type="ORF">EOE65_01610</name>
</gene>
<comment type="caution">
    <text evidence="3">The sequence shown here is derived from an EMBL/GenBank/DDBJ whole genome shotgun (WGS) entry which is preliminary data.</text>
</comment>
<keyword evidence="4" id="KW-1185">Reference proteome</keyword>
<keyword evidence="1" id="KW-0812">Transmembrane</keyword>
<dbReference type="EMBL" id="SACQ01000001">
    <property type="protein sequence ID" value="RVU32375.1"/>
    <property type="molecule type" value="Genomic_DNA"/>
</dbReference>
<keyword evidence="1" id="KW-1133">Transmembrane helix</keyword>
<dbReference type="RefSeq" id="WP_127692544.1">
    <property type="nucleotide sequence ID" value="NZ_SACQ01000001.1"/>
</dbReference>
<feature type="chain" id="PRO_5019145467" description="Carboxypeptidase regulatory-like domain-containing protein" evidence="2">
    <location>
        <begin position="24"/>
        <end position="175"/>
    </location>
</feature>
<feature type="signal peptide" evidence="2">
    <location>
        <begin position="1"/>
        <end position="23"/>
    </location>
</feature>
<sequence length="175" mass="19113">MVRLSRYILPLLCAFCLAPYAAAHSLKLFVQESHDRLSGHVYFSGGIPAQQALVALHNDDGQVLMQVSADQQGRFELPRSANSATWVIANSQDGHIVKWPLQAVETAKPAAEAMPGTTDAQALERIVRDAVAKEVAPLKLALQQQQDRAKLSDLLGGVGIIFGLAGVYLWWRSRQ</sequence>
<evidence type="ECO:0000313" key="3">
    <source>
        <dbReference type="EMBL" id="RVU32375.1"/>
    </source>
</evidence>
<evidence type="ECO:0000313" key="4">
    <source>
        <dbReference type="Proteomes" id="UP000282818"/>
    </source>
</evidence>
<keyword evidence="1" id="KW-0472">Membrane</keyword>
<evidence type="ECO:0008006" key="5">
    <source>
        <dbReference type="Google" id="ProtNLM"/>
    </source>
</evidence>
<name>A0A437QD45_9GAMM</name>
<dbReference type="Proteomes" id="UP000282818">
    <property type="component" value="Unassembled WGS sequence"/>
</dbReference>
<organism evidence="3 4">
    <name type="scientific">Neptunomonas marina</name>
    <dbReference type="NCBI Taxonomy" id="1815562"/>
    <lineage>
        <taxon>Bacteria</taxon>
        <taxon>Pseudomonadati</taxon>
        <taxon>Pseudomonadota</taxon>
        <taxon>Gammaproteobacteria</taxon>
        <taxon>Oceanospirillales</taxon>
        <taxon>Oceanospirillaceae</taxon>
        <taxon>Neptunomonas</taxon>
    </lineage>
</organism>
<protein>
    <recommendedName>
        <fullName evidence="5">Carboxypeptidase regulatory-like domain-containing protein</fullName>
    </recommendedName>
</protein>
<reference evidence="3 4" key="1">
    <citation type="submission" date="2019-01" db="EMBL/GenBank/DDBJ databases">
        <authorList>
            <person name="Chen W.-M."/>
        </authorList>
    </citation>
    <scope>NUCLEOTIDE SEQUENCE [LARGE SCALE GENOMIC DNA]</scope>
    <source>
        <strain evidence="3 4">HPM-16</strain>
    </source>
</reference>
<proteinExistence type="predicted"/>
<accession>A0A437QD45</accession>